<proteinExistence type="predicted"/>
<comment type="caution">
    <text evidence="1">The sequence shown here is derived from an EMBL/GenBank/DDBJ whole genome shotgun (WGS) entry which is preliminary data.</text>
</comment>
<name>A0A645JJA5_9ZZZZ</name>
<accession>A0A645JJA5</accession>
<evidence type="ECO:0000313" key="1">
    <source>
        <dbReference type="EMBL" id="MPN63758.1"/>
    </source>
</evidence>
<dbReference type="AlphaFoldDB" id="A0A645JJA5"/>
<dbReference type="EMBL" id="VSSQ01143646">
    <property type="protein sequence ID" value="MPN63758.1"/>
    <property type="molecule type" value="Genomic_DNA"/>
</dbReference>
<gene>
    <name evidence="1" type="ORF">SDC9_211524</name>
</gene>
<sequence length="106" mass="12447">MNGTHCTIGTKHGRLWKITLAGYLNTNHTATLLLVEQQCAEMNNTPLEQAPFHWVRTFTVFITDVFFLQLLWIIEEEFEHHVVNMIDFPVEVNRTFEDVTRFVALR</sequence>
<organism evidence="1">
    <name type="scientific">bioreactor metagenome</name>
    <dbReference type="NCBI Taxonomy" id="1076179"/>
    <lineage>
        <taxon>unclassified sequences</taxon>
        <taxon>metagenomes</taxon>
        <taxon>ecological metagenomes</taxon>
    </lineage>
</organism>
<reference evidence="1" key="1">
    <citation type="submission" date="2019-08" db="EMBL/GenBank/DDBJ databases">
        <authorList>
            <person name="Kucharzyk K."/>
            <person name="Murdoch R.W."/>
            <person name="Higgins S."/>
            <person name="Loffler F."/>
        </authorList>
    </citation>
    <scope>NUCLEOTIDE SEQUENCE</scope>
</reference>
<protein>
    <submittedName>
        <fullName evidence="1">Uncharacterized protein</fullName>
    </submittedName>
</protein>